<evidence type="ECO:0000256" key="1">
    <source>
        <dbReference type="SAM" id="SignalP"/>
    </source>
</evidence>
<gene>
    <name evidence="2" type="ORF">EDP2_3128</name>
</gene>
<dbReference type="Gene3D" id="2.40.50.320">
    <property type="entry name" value="Copper binding periplasmic protein CusF"/>
    <property type="match status" value="1"/>
</dbReference>
<proteinExistence type="predicted"/>
<sequence length="108" mass="11983">MRSYLLCLLSGILLFPYLSTNAQTHDMAHHHAMPAQVYQSQGSVKKITPQAISIAHQAIPALNWPPMTMQFTVAPEHPLPQVKVGDKVRFSFSQSEQGYTLISVTPLP</sequence>
<dbReference type="InterPro" id="IPR042230">
    <property type="entry name" value="CusF_sf"/>
</dbReference>
<dbReference type="Proteomes" id="UP000017834">
    <property type="component" value="Unassembled WGS sequence"/>
</dbReference>
<protein>
    <submittedName>
        <fullName evidence="2">Copper binding periplasmic CusF family protein</fullName>
    </submittedName>
</protein>
<name>A0ABN0Q814_ENTCL</name>
<evidence type="ECO:0000313" key="2">
    <source>
        <dbReference type="EMBL" id="ESS58267.1"/>
    </source>
</evidence>
<accession>A0ABN0Q814</accession>
<keyword evidence="1" id="KW-0732">Signal</keyword>
<organism evidence="2 3">
    <name type="scientific">Enterobacter cloacae S611</name>
    <dbReference type="NCBI Taxonomy" id="1399146"/>
    <lineage>
        <taxon>Bacteria</taxon>
        <taxon>Pseudomonadati</taxon>
        <taxon>Pseudomonadota</taxon>
        <taxon>Gammaproteobacteria</taxon>
        <taxon>Enterobacterales</taxon>
        <taxon>Enterobacteriaceae</taxon>
        <taxon>Enterobacter</taxon>
        <taxon>Enterobacter cloacae complex</taxon>
    </lineage>
</organism>
<comment type="caution">
    <text evidence="2">The sequence shown here is derived from an EMBL/GenBank/DDBJ whole genome shotgun (WGS) entry which is preliminary data.</text>
</comment>
<keyword evidence="3" id="KW-1185">Reference proteome</keyword>
<reference evidence="2 3" key="1">
    <citation type="journal article" date="2014" name="Genome Announc.">
        <title>Draft Genome Sequence of Enterobacter cloacae Strain S611.</title>
        <authorList>
            <person name="Wang D."/>
            <person name="Han C.S."/>
            <person name="Dichosa A.E."/>
            <person name="Gleasner C.D."/>
            <person name="Johnson S.L."/>
            <person name="Daligault H.E."/>
            <person name="Davenport K.W."/>
            <person name="Li P.E."/>
            <person name="Pierson E.A."/>
            <person name="Pierson L.S.III."/>
        </authorList>
    </citation>
    <scope>NUCLEOTIDE SEQUENCE [LARGE SCALE GENOMIC DNA]</scope>
    <source>
        <strain evidence="2 3">S611</strain>
    </source>
</reference>
<feature type="signal peptide" evidence="1">
    <location>
        <begin position="1"/>
        <end position="22"/>
    </location>
</feature>
<dbReference type="EMBL" id="AXOM01000044">
    <property type="protein sequence ID" value="ESS58267.1"/>
    <property type="molecule type" value="Genomic_DNA"/>
</dbReference>
<dbReference type="Pfam" id="PF11604">
    <property type="entry name" value="CusF_Ec"/>
    <property type="match status" value="1"/>
</dbReference>
<evidence type="ECO:0000313" key="3">
    <source>
        <dbReference type="Proteomes" id="UP000017834"/>
    </source>
</evidence>
<feature type="chain" id="PRO_5045507803" evidence="1">
    <location>
        <begin position="23"/>
        <end position="108"/>
    </location>
</feature>
<dbReference type="InterPro" id="IPR021647">
    <property type="entry name" value="CusF_Ec"/>
</dbReference>